<evidence type="ECO:0000256" key="2">
    <source>
        <dbReference type="ARBA" id="ARBA00022692"/>
    </source>
</evidence>
<comment type="subcellular location">
    <subcellularLocation>
        <location evidence="1">Membrane</location>
        <topology evidence="1">Multi-pass membrane protein</topology>
    </subcellularLocation>
</comment>
<proteinExistence type="predicted"/>
<evidence type="ECO:0000313" key="7">
    <source>
        <dbReference type="EMBL" id="WYZ18231.1"/>
    </source>
</evidence>
<dbReference type="EMBL" id="CP150845">
    <property type="protein sequence ID" value="WYZ18231.1"/>
    <property type="molecule type" value="Genomic_DNA"/>
</dbReference>
<evidence type="ECO:0000256" key="4">
    <source>
        <dbReference type="ARBA" id="ARBA00023136"/>
    </source>
</evidence>
<keyword evidence="8" id="KW-1185">Reference proteome</keyword>
<evidence type="ECO:0000256" key="5">
    <source>
        <dbReference type="SAM" id="Phobius"/>
    </source>
</evidence>
<feature type="domain" description="RDD" evidence="6">
    <location>
        <begin position="173"/>
        <end position="333"/>
    </location>
</feature>
<feature type="transmembrane region" description="Helical" evidence="5">
    <location>
        <begin position="97"/>
        <end position="120"/>
    </location>
</feature>
<reference evidence="7 8" key="1">
    <citation type="submission" date="2024-03" db="EMBL/GenBank/DDBJ databases">
        <title>Flavobacterium soyae.</title>
        <authorList>
            <person name="Zheng W."/>
        </authorList>
    </citation>
    <scope>NUCLEOTIDE SEQUENCE [LARGE SCALE GENOMIC DNA]</scope>
    <source>
        <strain evidence="7 8">55</strain>
    </source>
</reference>
<dbReference type="Proteomes" id="UP001623852">
    <property type="component" value="Chromosome"/>
</dbReference>
<feature type="transmembrane region" description="Helical" evidence="5">
    <location>
        <begin position="312"/>
        <end position="330"/>
    </location>
</feature>
<feature type="transmembrane region" description="Helical" evidence="5">
    <location>
        <begin position="126"/>
        <end position="147"/>
    </location>
</feature>
<sequence length="338" mass="39956">MKKIILGLSLLFSLWGIFASFYFVFFSFEDFTKFQNFLIFNGKPYHYSGMNIFVVIERTSGYSYKSTSIALLNLFFYLTFLAGSLIYYFSKYKESKLLVFNYSLIFLNSIIKILAFTAFFDIDKLSFYGILYIIIVLIYLFISYYIITKNLNVIEEKVIENDNQIIENDLERASNYKRFLNSFIDSFIILIVAFDFISYSEMNESLTTFFSYLKTSFGDKFGLIVFFFLIKFTYYLIFESVFKNTPAKFITACYVTDEKGNPPSFSIILKRTLLRFVPFESFSFLMGKNLHDDYSDTYVINKKTDLTIENRYLQFLTIAFGILLVTYFYMSFKEILFP</sequence>
<feature type="transmembrane region" description="Helical" evidence="5">
    <location>
        <begin position="69"/>
        <end position="90"/>
    </location>
</feature>
<evidence type="ECO:0000313" key="8">
    <source>
        <dbReference type="Proteomes" id="UP001623852"/>
    </source>
</evidence>
<name>A0ABZ2UBQ7_9FLAO</name>
<evidence type="ECO:0000256" key="1">
    <source>
        <dbReference type="ARBA" id="ARBA00004141"/>
    </source>
</evidence>
<keyword evidence="2 5" id="KW-0812">Transmembrane</keyword>
<keyword evidence="3 5" id="KW-1133">Transmembrane helix</keyword>
<protein>
    <submittedName>
        <fullName evidence="7">RDD family protein</fullName>
    </submittedName>
</protein>
<feature type="transmembrane region" description="Helical" evidence="5">
    <location>
        <begin position="179"/>
        <end position="200"/>
    </location>
</feature>
<keyword evidence="4 5" id="KW-0472">Membrane</keyword>
<dbReference type="InterPro" id="IPR010432">
    <property type="entry name" value="RDD"/>
</dbReference>
<gene>
    <name evidence="7" type="ORF">AABD74_13795</name>
</gene>
<evidence type="ECO:0000256" key="3">
    <source>
        <dbReference type="ARBA" id="ARBA00022989"/>
    </source>
</evidence>
<feature type="transmembrane region" description="Helical" evidence="5">
    <location>
        <begin position="220"/>
        <end position="238"/>
    </location>
</feature>
<dbReference type="Pfam" id="PF06271">
    <property type="entry name" value="RDD"/>
    <property type="match status" value="1"/>
</dbReference>
<dbReference type="RefSeq" id="WP_406843215.1">
    <property type="nucleotide sequence ID" value="NZ_CP150845.1"/>
</dbReference>
<organism evidence="7 8">
    <name type="scientific">Flavobacterium soyae</name>
    <dbReference type="NCBI Taxonomy" id="2903098"/>
    <lineage>
        <taxon>Bacteria</taxon>
        <taxon>Pseudomonadati</taxon>
        <taxon>Bacteroidota</taxon>
        <taxon>Flavobacteriia</taxon>
        <taxon>Flavobacteriales</taxon>
        <taxon>Flavobacteriaceae</taxon>
        <taxon>Flavobacterium</taxon>
    </lineage>
</organism>
<evidence type="ECO:0000259" key="6">
    <source>
        <dbReference type="Pfam" id="PF06271"/>
    </source>
</evidence>
<accession>A0ABZ2UBQ7</accession>